<dbReference type="InterPro" id="IPR026391">
    <property type="entry name" value="Cas_GSU0052"/>
</dbReference>
<keyword evidence="2" id="KW-1185">Reference proteome</keyword>
<dbReference type="Proteomes" id="UP001596456">
    <property type="component" value="Unassembled WGS sequence"/>
</dbReference>
<name>A0ABW2KTT4_9PROT</name>
<protein>
    <submittedName>
        <fullName evidence="1">Type I-U CRISPR-associated protein Cas8c</fullName>
    </submittedName>
</protein>
<dbReference type="RefSeq" id="WP_377357171.1">
    <property type="nucleotide sequence ID" value="NZ_JBHTCM010000006.1"/>
</dbReference>
<dbReference type="NCBIfam" id="TIGR04106">
    <property type="entry name" value="cas8c_GSU0052"/>
    <property type="match status" value="1"/>
</dbReference>
<gene>
    <name evidence="1" type="primary">cas8c</name>
    <name evidence="1" type="ORF">ACFQPS_05645</name>
</gene>
<comment type="caution">
    <text evidence="1">The sequence shown here is derived from an EMBL/GenBank/DDBJ whole genome shotgun (WGS) entry which is preliminary data.</text>
</comment>
<sequence>MATSSIPVDLRNPGQVFACLGLMEAAEILCGPTEGGFIWKDRETQVRFTLTAPGEDDPVLTVLRFLTQAEALALAPSGSALAAKEAGVPTQPFDPAGTYPCPAPTTPSALPTQLIGPGGDKILLSSWADGSHVGRDTMKFWGGASGYSGAALTRDALNLVRPLGGNSLAVTAADPFAFARPQTSSFRFDWRRDYIPLDVGFSPNDHDKKVRMVGYPLVELLAAIGLQHARPLRLKKLTYRYGAWGAKVPTLFARALLGLGNPGFPIRSFTMHLGWPGQEGQARCIKDALEDTAP</sequence>
<organism evidence="1 2">
    <name type="scientific">Rhodocista pekingensis</name>
    <dbReference type="NCBI Taxonomy" id="201185"/>
    <lineage>
        <taxon>Bacteria</taxon>
        <taxon>Pseudomonadati</taxon>
        <taxon>Pseudomonadota</taxon>
        <taxon>Alphaproteobacteria</taxon>
        <taxon>Rhodospirillales</taxon>
        <taxon>Azospirillaceae</taxon>
        <taxon>Rhodocista</taxon>
    </lineage>
</organism>
<reference evidence="2" key="1">
    <citation type="journal article" date="2019" name="Int. J. Syst. Evol. Microbiol.">
        <title>The Global Catalogue of Microorganisms (GCM) 10K type strain sequencing project: providing services to taxonomists for standard genome sequencing and annotation.</title>
        <authorList>
            <consortium name="The Broad Institute Genomics Platform"/>
            <consortium name="The Broad Institute Genome Sequencing Center for Infectious Disease"/>
            <person name="Wu L."/>
            <person name="Ma J."/>
        </authorList>
    </citation>
    <scope>NUCLEOTIDE SEQUENCE [LARGE SCALE GENOMIC DNA]</scope>
    <source>
        <strain evidence="2">CGMCC 1.16275</strain>
    </source>
</reference>
<evidence type="ECO:0000313" key="1">
    <source>
        <dbReference type="EMBL" id="MFC7332638.1"/>
    </source>
</evidence>
<dbReference type="EMBL" id="JBHTCM010000006">
    <property type="protein sequence ID" value="MFC7332638.1"/>
    <property type="molecule type" value="Genomic_DNA"/>
</dbReference>
<accession>A0ABW2KTT4</accession>
<evidence type="ECO:0000313" key="2">
    <source>
        <dbReference type="Proteomes" id="UP001596456"/>
    </source>
</evidence>
<proteinExistence type="predicted"/>